<name>A0A1G8W3I3_ACTMZ</name>
<proteinExistence type="predicted"/>
<gene>
    <name evidence="1" type="ORF">SAMN04487820_101502</name>
</gene>
<reference evidence="2" key="1">
    <citation type="submission" date="2016-10" db="EMBL/GenBank/DDBJ databases">
        <authorList>
            <person name="Varghese N."/>
            <person name="Submissions S."/>
        </authorList>
    </citation>
    <scope>NUCLEOTIDE SEQUENCE [LARGE SCALE GENOMIC DNA]</scope>
    <source>
        <strain evidence="2">DSM 45460</strain>
    </source>
</reference>
<dbReference type="EMBL" id="FNFM01000001">
    <property type="protein sequence ID" value="SDJ72676.1"/>
    <property type="molecule type" value="Genomic_DNA"/>
</dbReference>
<keyword evidence="2" id="KW-1185">Reference proteome</keyword>
<protein>
    <submittedName>
        <fullName evidence="1">Uncharacterized protein</fullName>
    </submittedName>
</protein>
<dbReference type="Proteomes" id="UP000199213">
    <property type="component" value="Unassembled WGS sequence"/>
</dbReference>
<sequence length="70" mass="7893">MRFLVSRMAAPWNRRIRRSRQGVIEGFVDHTVSIVLSLHVVELVMHECADTHSVGSGCYAATVMRSVIRP</sequence>
<accession>A0A1G8W3I3</accession>
<evidence type="ECO:0000313" key="2">
    <source>
        <dbReference type="Proteomes" id="UP000199213"/>
    </source>
</evidence>
<organism evidence="1 2">
    <name type="scientific">Actinopolyspora mzabensis</name>
    <dbReference type="NCBI Taxonomy" id="995066"/>
    <lineage>
        <taxon>Bacteria</taxon>
        <taxon>Bacillati</taxon>
        <taxon>Actinomycetota</taxon>
        <taxon>Actinomycetes</taxon>
        <taxon>Actinopolysporales</taxon>
        <taxon>Actinopolysporaceae</taxon>
        <taxon>Actinopolyspora</taxon>
    </lineage>
</organism>
<dbReference type="AlphaFoldDB" id="A0A1G8W3I3"/>
<evidence type="ECO:0000313" key="1">
    <source>
        <dbReference type="EMBL" id="SDJ72676.1"/>
    </source>
</evidence>